<sequence>MSSTAAPDTTLESVDLLEIMELLPHRYPFLLIDRIVDIESDKSAVGIKNVTANEPHFQGHFPGRPIMPGVLMIEGMAQTAGAIGIRALGLDKPALVYFMTIDNAKFRRPVVPGDVVEYHVKLVKKRGTVCRYACVAMVGSEKVAEAEVAAMLSPDDAEG</sequence>
<comment type="subcellular location">
    <subcellularLocation>
        <location evidence="1 9">Cytoplasm</location>
    </subcellularLocation>
</comment>
<dbReference type="GO" id="GO:0016020">
    <property type="term" value="C:membrane"/>
    <property type="evidence" value="ECO:0007669"/>
    <property type="project" value="GOC"/>
</dbReference>
<dbReference type="GO" id="GO:0009245">
    <property type="term" value="P:lipid A biosynthetic process"/>
    <property type="evidence" value="ECO:0007669"/>
    <property type="project" value="UniProtKB-UniRule"/>
</dbReference>
<evidence type="ECO:0000256" key="1">
    <source>
        <dbReference type="ARBA" id="ARBA00004496"/>
    </source>
</evidence>
<dbReference type="Proteomes" id="UP000291301">
    <property type="component" value="Unassembled WGS sequence"/>
</dbReference>
<dbReference type="CDD" id="cd01288">
    <property type="entry name" value="FabZ"/>
    <property type="match status" value="1"/>
</dbReference>
<evidence type="ECO:0000256" key="4">
    <source>
        <dbReference type="ARBA" id="ARBA00022516"/>
    </source>
</evidence>
<evidence type="ECO:0000313" key="11">
    <source>
        <dbReference type="Proteomes" id="UP000291301"/>
    </source>
</evidence>
<dbReference type="OrthoDB" id="9772788at2"/>
<name>A0A4R0PAI9_9HYPH</name>
<evidence type="ECO:0000256" key="5">
    <source>
        <dbReference type="ARBA" id="ARBA00022556"/>
    </source>
</evidence>
<dbReference type="AlphaFoldDB" id="A0A4R0PAI9"/>
<dbReference type="GO" id="GO:0006633">
    <property type="term" value="P:fatty acid biosynthetic process"/>
    <property type="evidence" value="ECO:0007669"/>
    <property type="project" value="UniProtKB-UniRule"/>
</dbReference>
<keyword evidence="3 9" id="KW-0963">Cytoplasm</keyword>
<dbReference type="NCBIfam" id="TIGR01750">
    <property type="entry name" value="fabZ"/>
    <property type="match status" value="1"/>
</dbReference>
<evidence type="ECO:0000256" key="7">
    <source>
        <dbReference type="ARBA" id="ARBA00023239"/>
    </source>
</evidence>
<dbReference type="InterPro" id="IPR010084">
    <property type="entry name" value="FabZ"/>
</dbReference>
<dbReference type="InterPro" id="IPR013114">
    <property type="entry name" value="FabA_FabZ"/>
</dbReference>
<keyword evidence="11" id="KW-1185">Reference proteome</keyword>
<protein>
    <recommendedName>
        <fullName evidence="9">3-hydroxyacyl-[acyl-carrier-protein] dehydratase FabZ</fullName>
        <ecNumber evidence="9">4.2.1.59</ecNumber>
    </recommendedName>
    <alternativeName>
        <fullName evidence="9">(3R)-hydroxymyristoyl-[acyl-carrier-protein] dehydratase</fullName>
        <shortName evidence="9">(3R)-hydroxymyristoyl-ACP dehydrase</shortName>
    </alternativeName>
    <alternativeName>
        <fullName evidence="9">Beta-hydroxyacyl-ACP dehydratase</fullName>
    </alternativeName>
</protein>
<keyword evidence="4 9" id="KW-0444">Lipid biosynthesis</keyword>
<proteinExistence type="inferred from homology"/>
<dbReference type="EC" id="4.2.1.59" evidence="9"/>
<dbReference type="PANTHER" id="PTHR30272:SF1">
    <property type="entry name" value="3-HYDROXYACYL-[ACYL-CARRIER-PROTEIN] DEHYDRATASE"/>
    <property type="match status" value="1"/>
</dbReference>
<keyword evidence="7 9" id="KW-0456">Lyase</keyword>
<evidence type="ECO:0000256" key="8">
    <source>
        <dbReference type="ARBA" id="ARBA00025049"/>
    </source>
</evidence>
<dbReference type="HAMAP" id="MF_00406">
    <property type="entry name" value="FabZ"/>
    <property type="match status" value="1"/>
</dbReference>
<dbReference type="Pfam" id="PF07977">
    <property type="entry name" value="FabA"/>
    <property type="match status" value="1"/>
</dbReference>
<evidence type="ECO:0000313" key="10">
    <source>
        <dbReference type="EMBL" id="TCD13207.1"/>
    </source>
</evidence>
<gene>
    <name evidence="9 10" type="primary">fabZ</name>
    <name evidence="10" type="ORF">E0D97_14500</name>
</gene>
<dbReference type="FunFam" id="3.10.129.10:FF:000001">
    <property type="entry name" value="3-hydroxyacyl-[acyl-carrier-protein] dehydratase FabZ"/>
    <property type="match status" value="1"/>
</dbReference>
<accession>A0A4R0PAI9</accession>
<organism evidence="10 11">
    <name type="scientific">Oricola cellulosilytica</name>
    <dbReference type="NCBI Taxonomy" id="1429082"/>
    <lineage>
        <taxon>Bacteria</taxon>
        <taxon>Pseudomonadati</taxon>
        <taxon>Pseudomonadota</taxon>
        <taxon>Alphaproteobacteria</taxon>
        <taxon>Hyphomicrobiales</taxon>
        <taxon>Ahrensiaceae</taxon>
        <taxon>Oricola</taxon>
    </lineage>
</organism>
<keyword evidence="6 9" id="KW-0443">Lipid metabolism</keyword>
<dbReference type="NCBIfam" id="NF000582">
    <property type="entry name" value="PRK00006.1"/>
    <property type="match status" value="1"/>
</dbReference>
<dbReference type="GO" id="GO:0019171">
    <property type="term" value="F:(3R)-hydroxyacyl-[acyl-carrier-protein] dehydratase activity"/>
    <property type="evidence" value="ECO:0007669"/>
    <property type="project" value="UniProtKB-EC"/>
</dbReference>
<dbReference type="SUPFAM" id="SSF54637">
    <property type="entry name" value="Thioesterase/thiol ester dehydrase-isomerase"/>
    <property type="match status" value="1"/>
</dbReference>
<feature type="active site" evidence="9">
    <location>
        <position position="60"/>
    </location>
</feature>
<evidence type="ECO:0000256" key="2">
    <source>
        <dbReference type="ARBA" id="ARBA00009174"/>
    </source>
</evidence>
<comment type="similarity">
    <text evidence="2 9">Belongs to the thioester dehydratase family. FabZ subfamily.</text>
</comment>
<dbReference type="Gene3D" id="3.10.129.10">
    <property type="entry name" value="Hotdog Thioesterase"/>
    <property type="match status" value="1"/>
</dbReference>
<evidence type="ECO:0000256" key="3">
    <source>
        <dbReference type="ARBA" id="ARBA00022490"/>
    </source>
</evidence>
<evidence type="ECO:0000256" key="6">
    <source>
        <dbReference type="ARBA" id="ARBA00023098"/>
    </source>
</evidence>
<dbReference type="GO" id="GO:0005737">
    <property type="term" value="C:cytoplasm"/>
    <property type="evidence" value="ECO:0007669"/>
    <property type="project" value="UniProtKB-SubCell"/>
</dbReference>
<dbReference type="RefSeq" id="WP_131570198.1">
    <property type="nucleotide sequence ID" value="NZ_JAINFK010000005.1"/>
</dbReference>
<keyword evidence="5 9" id="KW-0441">Lipid A biosynthesis</keyword>
<dbReference type="PANTHER" id="PTHR30272">
    <property type="entry name" value="3-HYDROXYACYL-[ACYL-CARRIER-PROTEIN] DEHYDRATASE"/>
    <property type="match status" value="1"/>
</dbReference>
<evidence type="ECO:0000256" key="9">
    <source>
        <dbReference type="HAMAP-Rule" id="MF_00406"/>
    </source>
</evidence>
<comment type="function">
    <text evidence="8 9">Involved in unsaturated fatty acids biosynthesis. Catalyzes the dehydration of short chain beta-hydroxyacyl-ACPs and long chain saturated and unsaturated beta-hydroxyacyl-ACPs.</text>
</comment>
<comment type="caution">
    <text evidence="10">The sequence shown here is derived from an EMBL/GenBank/DDBJ whole genome shotgun (WGS) entry which is preliminary data.</text>
</comment>
<reference evidence="10 11" key="1">
    <citation type="journal article" date="2015" name="Antonie Van Leeuwenhoek">
        <title>Oricola cellulosilytica gen. nov., sp. nov., a cellulose-degrading bacterium of the family Phyllobacteriaceae isolated from surface seashore water, and emended descriptions of Mesorhizobium loti and Phyllobacterium myrsinacearum.</title>
        <authorList>
            <person name="Hameed A."/>
            <person name="Shahina M."/>
            <person name="Lai W.A."/>
            <person name="Lin S.Y."/>
            <person name="Young L.S."/>
            <person name="Liu Y.C."/>
            <person name="Hsu Y.H."/>
            <person name="Young C.C."/>
        </authorList>
    </citation>
    <scope>NUCLEOTIDE SEQUENCE [LARGE SCALE GENOMIC DNA]</scope>
    <source>
        <strain evidence="10 11">KCTC 52183</strain>
    </source>
</reference>
<dbReference type="InterPro" id="IPR029069">
    <property type="entry name" value="HotDog_dom_sf"/>
</dbReference>
<comment type="catalytic activity">
    <reaction evidence="9">
        <text>a (3R)-hydroxyacyl-[ACP] = a (2E)-enoyl-[ACP] + H2O</text>
        <dbReference type="Rhea" id="RHEA:13097"/>
        <dbReference type="Rhea" id="RHEA-COMP:9925"/>
        <dbReference type="Rhea" id="RHEA-COMP:9945"/>
        <dbReference type="ChEBI" id="CHEBI:15377"/>
        <dbReference type="ChEBI" id="CHEBI:78784"/>
        <dbReference type="ChEBI" id="CHEBI:78827"/>
        <dbReference type="EC" id="4.2.1.59"/>
    </reaction>
</comment>
<dbReference type="EMBL" id="SJST01000006">
    <property type="protein sequence ID" value="TCD13207.1"/>
    <property type="molecule type" value="Genomic_DNA"/>
</dbReference>